<evidence type="ECO:0000256" key="3">
    <source>
        <dbReference type="ARBA" id="ARBA00022679"/>
    </source>
</evidence>
<evidence type="ECO:0000256" key="4">
    <source>
        <dbReference type="ARBA" id="ARBA00022741"/>
    </source>
</evidence>
<keyword evidence="2 7" id="KW-0698">rRNA processing</keyword>
<dbReference type="EMBL" id="DSTX01000002">
    <property type="protein sequence ID" value="HFK20069.1"/>
    <property type="molecule type" value="Genomic_DNA"/>
</dbReference>
<name>A0A7C3EVT7_9CREN</name>
<evidence type="ECO:0000256" key="7">
    <source>
        <dbReference type="HAMAP-Rule" id="MF_00039"/>
    </source>
</evidence>
<comment type="catalytic activity">
    <reaction evidence="7">
        <text>ATP + H2O = ADP + phosphate + H(+)</text>
        <dbReference type="Rhea" id="RHEA:13065"/>
        <dbReference type="ChEBI" id="CHEBI:15377"/>
        <dbReference type="ChEBI" id="CHEBI:15378"/>
        <dbReference type="ChEBI" id="CHEBI:30616"/>
        <dbReference type="ChEBI" id="CHEBI:43474"/>
        <dbReference type="ChEBI" id="CHEBI:456216"/>
    </reaction>
</comment>
<organism evidence="8">
    <name type="scientific">Candidatus Methanomethylicus mesodigestus</name>
    <dbReference type="NCBI Taxonomy" id="1867258"/>
    <lineage>
        <taxon>Archaea</taxon>
        <taxon>Thermoproteota</taxon>
        <taxon>Methanosuratincolia</taxon>
        <taxon>Candidatus Methanomethylicales</taxon>
        <taxon>Candidatus Methanomethylicaceae</taxon>
        <taxon>Candidatus Methanomethylicus</taxon>
    </lineage>
</organism>
<keyword evidence="3 7" id="KW-0808">Transferase</keyword>
<sequence>MDLMEAIVITGTPGTGKTSGSEAASRMLGLDLWHLGEIAKECGALSKDPDRDTLVINPTKLRRLLGKRLDSGEGCVIIEGHYGEIVPKGKVRLALVLRTDPRVLETRLRSRGYSEEKVRENVEAELLDYCLIKAIERFGEGKVLEIDTTGLEAERLGEEIASAVKGDKGLKPGSINWMAMLEREGALQRYLR</sequence>
<feature type="binding site" evidence="7">
    <location>
        <position position="19"/>
    </location>
    <ligand>
        <name>ATP</name>
        <dbReference type="ChEBI" id="CHEBI:30616"/>
    </ligand>
</feature>
<evidence type="ECO:0000256" key="6">
    <source>
        <dbReference type="ARBA" id="ARBA00022840"/>
    </source>
</evidence>
<dbReference type="PANTHER" id="PTHR12595:SF0">
    <property type="entry name" value="ADENYLATE KINASE ISOENZYME 6"/>
    <property type="match status" value="1"/>
</dbReference>
<dbReference type="Pfam" id="PF13238">
    <property type="entry name" value="AAA_18"/>
    <property type="match status" value="1"/>
</dbReference>
<dbReference type="Gene3D" id="3.40.50.300">
    <property type="entry name" value="P-loop containing nucleotide triphosphate hydrolases"/>
    <property type="match status" value="1"/>
</dbReference>
<feature type="region of interest" description="LID" evidence="7">
    <location>
        <begin position="110"/>
        <end position="120"/>
    </location>
</feature>
<keyword evidence="1 7" id="KW-0690">Ribosome biogenesis</keyword>
<dbReference type="GO" id="GO:0042274">
    <property type="term" value="P:ribosomal small subunit biogenesis"/>
    <property type="evidence" value="ECO:0007669"/>
    <property type="project" value="UniProtKB-UniRule"/>
</dbReference>
<comment type="caution">
    <text evidence="8">The sequence shown here is derived from an EMBL/GenBank/DDBJ whole genome shotgun (WGS) entry which is preliminary data.</text>
</comment>
<dbReference type="SUPFAM" id="SSF52540">
    <property type="entry name" value="P-loop containing nucleoside triphosphate hydrolases"/>
    <property type="match status" value="1"/>
</dbReference>
<proteinExistence type="inferred from homology"/>
<accession>A0A7C3EVT7</accession>
<feature type="binding site" evidence="7">
    <location>
        <position position="14"/>
    </location>
    <ligand>
        <name>ATP</name>
        <dbReference type="ChEBI" id="CHEBI:30616"/>
    </ligand>
</feature>
<evidence type="ECO:0000256" key="1">
    <source>
        <dbReference type="ARBA" id="ARBA00022517"/>
    </source>
</evidence>
<feature type="binding site" evidence="7">
    <location>
        <position position="17"/>
    </location>
    <ligand>
        <name>ATP</name>
        <dbReference type="ChEBI" id="CHEBI:30616"/>
    </ligand>
</feature>
<reference evidence="8" key="1">
    <citation type="journal article" date="2020" name="mSystems">
        <title>Genome- and Community-Level Interaction Insights into Carbon Utilization and Element Cycling Functions of Hydrothermarchaeota in Hydrothermal Sediment.</title>
        <authorList>
            <person name="Zhou Z."/>
            <person name="Liu Y."/>
            <person name="Xu W."/>
            <person name="Pan J."/>
            <person name="Luo Z.H."/>
            <person name="Li M."/>
        </authorList>
    </citation>
    <scope>NUCLEOTIDE SEQUENCE [LARGE SCALE GENOMIC DNA]</scope>
    <source>
        <strain evidence="8">SpSt-468</strain>
    </source>
</reference>
<keyword evidence="4 7" id="KW-0547">Nucleotide-binding</keyword>
<dbReference type="AlphaFoldDB" id="A0A7C3EVT7"/>
<comment type="caution">
    <text evidence="7">Lacks conserved residue(s) required for the propagation of feature annotation.</text>
</comment>
<dbReference type="GO" id="GO:0005524">
    <property type="term" value="F:ATP binding"/>
    <property type="evidence" value="ECO:0007669"/>
    <property type="project" value="UniProtKB-UniRule"/>
</dbReference>
<dbReference type="InterPro" id="IPR027417">
    <property type="entry name" value="P-loop_NTPase"/>
</dbReference>
<evidence type="ECO:0000256" key="2">
    <source>
        <dbReference type="ARBA" id="ARBA00022552"/>
    </source>
</evidence>
<comment type="similarity">
    <text evidence="7">Belongs to the adenylate kinase family. AK6 subfamily.</text>
</comment>
<comment type="subunit">
    <text evidence="7">Interacts with uS11. Not a structural component of 40S pre-ribosomes, but transiently interacts with them by binding to uS11.</text>
</comment>
<dbReference type="GO" id="GO:0004017">
    <property type="term" value="F:AMP kinase activity"/>
    <property type="evidence" value="ECO:0007669"/>
    <property type="project" value="UniProtKB-UniRule"/>
</dbReference>
<dbReference type="HAMAP" id="MF_00039">
    <property type="entry name" value="Adenylate_kinase_AK6"/>
    <property type="match status" value="1"/>
</dbReference>
<dbReference type="GO" id="GO:0006364">
    <property type="term" value="P:rRNA processing"/>
    <property type="evidence" value="ECO:0007669"/>
    <property type="project" value="UniProtKB-KW"/>
</dbReference>
<dbReference type="EC" id="2.7.4.3" evidence="7"/>
<dbReference type="GO" id="GO:0016887">
    <property type="term" value="F:ATP hydrolysis activity"/>
    <property type="evidence" value="ECO:0007669"/>
    <property type="project" value="InterPro"/>
</dbReference>
<feature type="binding site" evidence="7">
    <location>
        <position position="16"/>
    </location>
    <ligand>
        <name>ATP</name>
        <dbReference type="ChEBI" id="CHEBI:30616"/>
    </ligand>
</feature>
<protein>
    <recommendedName>
        <fullName evidence="7">Putative adenylate kinase</fullName>
        <shortName evidence="7">AK</shortName>
        <ecNumber evidence="7">2.7.4.3</ecNumber>
    </recommendedName>
    <alternativeName>
        <fullName evidence="7">ATP-AMP transphosphorylase</fullName>
    </alternativeName>
</protein>
<feature type="binding site" evidence="7">
    <location>
        <position position="111"/>
    </location>
    <ligand>
        <name>ATP</name>
        <dbReference type="ChEBI" id="CHEBI:30616"/>
    </ligand>
</feature>
<keyword evidence="5 7" id="KW-0418">Kinase</keyword>
<gene>
    <name evidence="8" type="ORF">ENS19_02190</name>
</gene>
<feature type="binding site" evidence="7">
    <location>
        <position position="18"/>
    </location>
    <ligand>
        <name>ATP</name>
        <dbReference type="ChEBI" id="CHEBI:30616"/>
    </ligand>
</feature>
<comment type="function">
    <text evidence="7">Broad-specificity nucleoside monophosphate (NMP) kinase that catalyzes the reversible transfer of the terminal phosphate group between nucleoside triphosphates and monophosphates. Has also ATPase activity. Involved in the late maturation steps of the 30S ribosomal particles, specifically 16S rRNA maturation. While NMP activity is not required for ribosome maturation, ATPase activity is. Associates transiently with small ribosomal subunit protein uS11. ATP hydrolysis breaks the interaction with uS11. May temporarily remove uS11 from the ribosome to enable a conformational change of the ribosomal RNA that is needed for the final maturation step of the small ribosomal subunit.</text>
</comment>
<dbReference type="PANTHER" id="PTHR12595">
    <property type="entry name" value="POS9-ACTIVATING FACTOR FAP7-RELATED"/>
    <property type="match status" value="1"/>
</dbReference>
<evidence type="ECO:0000313" key="8">
    <source>
        <dbReference type="EMBL" id="HFK20069.1"/>
    </source>
</evidence>
<evidence type="ECO:0000256" key="5">
    <source>
        <dbReference type="ARBA" id="ARBA00022777"/>
    </source>
</evidence>
<keyword evidence="6 7" id="KW-0067">ATP-binding</keyword>
<comment type="catalytic activity">
    <reaction evidence="7">
        <text>AMP + ATP = 2 ADP</text>
        <dbReference type="Rhea" id="RHEA:12973"/>
        <dbReference type="ChEBI" id="CHEBI:30616"/>
        <dbReference type="ChEBI" id="CHEBI:456215"/>
        <dbReference type="ChEBI" id="CHEBI:456216"/>
        <dbReference type="EC" id="2.7.4.3"/>
    </reaction>
</comment>
<dbReference type="InterPro" id="IPR020618">
    <property type="entry name" value="Adenyl_kinase_AK6"/>
</dbReference>